<evidence type="ECO:0000313" key="1">
    <source>
        <dbReference type="EMBL" id="CTQ76289.1"/>
    </source>
</evidence>
<accession>A0A0M7AN14</accession>
<protein>
    <submittedName>
        <fullName evidence="1">Uncharacterized protein</fullName>
    </submittedName>
</protein>
<evidence type="ECO:0000313" key="2">
    <source>
        <dbReference type="Proteomes" id="UP000053235"/>
    </source>
</evidence>
<sequence length="78" mass="8656">MTVTDAEGADDIVYYQNMDISDLSYQQFGNDLVFYSATDAADGSLQSYVQLTDWFVTTDNVEKLQIDAGVIVLDTLFA</sequence>
<gene>
    <name evidence="1" type="ORF">LAX5112_04550</name>
</gene>
<dbReference type="EMBL" id="CXWD01000025">
    <property type="protein sequence ID" value="CTQ76289.1"/>
    <property type="molecule type" value="Genomic_DNA"/>
</dbReference>
<proteinExistence type="predicted"/>
<dbReference type="AlphaFoldDB" id="A0A0M7AN14"/>
<name>A0A0M7AN14_9HYPH</name>
<dbReference type="Proteomes" id="UP000053235">
    <property type="component" value="Unassembled WGS sequence"/>
</dbReference>
<keyword evidence="2" id="KW-1185">Reference proteome</keyword>
<organism evidence="1 2">
    <name type="scientific">Roseibium alexandrii</name>
    <dbReference type="NCBI Taxonomy" id="388408"/>
    <lineage>
        <taxon>Bacteria</taxon>
        <taxon>Pseudomonadati</taxon>
        <taxon>Pseudomonadota</taxon>
        <taxon>Alphaproteobacteria</taxon>
        <taxon>Hyphomicrobiales</taxon>
        <taxon>Stappiaceae</taxon>
        <taxon>Roseibium</taxon>
    </lineage>
</organism>
<reference evidence="2" key="1">
    <citation type="submission" date="2015-07" db="EMBL/GenBank/DDBJ databases">
        <authorList>
            <person name="Rodrigo-Torres Lidia"/>
            <person name="Arahal R.David."/>
        </authorList>
    </citation>
    <scope>NUCLEOTIDE SEQUENCE [LARGE SCALE GENOMIC DNA]</scope>
    <source>
        <strain evidence="2">CECT 5112</strain>
    </source>
</reference>